<feature type="domain" description="HTH marR-type" evidence="4">
    <location>
        <begin position="1"/>
        <end position="134"/>
    </location>
</feature>
<dbReference type="PROSITE" id="PS01117">
    <property type="entry name" value="HTH_MARR_1"/>
    <property type="match status" value="1"/>
</dbReference>
<organism evidence="5 6">
    <name type="scientific">Thermotoga petrophila (strain ATCC BAA-488 / DSM 13995 / JCM 10881 / RKU-1)</name>
    <dbReference type="NCBI Taxonomy" id="390874"/>
    <lineage>
        <taxon>Bacteria</taxon>
        <taxon>Thermotogati</taxon>
        <taxon>Thermotogota</taxon>
        <taxon>Thermotogae</taxon>
        <taxon>Thermotogales</taxon>
        <taxon>Thermotogaceae</taxon>
        <taxon>Thermotoga</taxon>
    </lineage>
</organism>
<reference evidence="6" key="1">
    <citation type="submission" date="2007-05" db="EMBL/GenBank/DDBJ databases">
        <title>Complete sequence of Thermotoga petrophila RKU-1.</title>
        <authorList>
            <consortium name="US DOE Joint Genome Institute"/>
            <person name="Copeland A."/>
            <person name="Lucas S."/>
            <person name="Lapidus A."/>
            <person name="Barry K."/>
            <person name="Glavina del Rio T."/>
            <person name="Dalin E."/>
            <person name="Tice H."/>
            <person name="Pitluck S."/>
            <person name="Sims D."/>
            <person name="Brettin T."/>
            <person name="Bruce D."/>
            <person name="Detter J.C."/>
            <person name="Han C."/>
            <person name="Tapia R."/>
            <person name="Schmutz J."/>
            <person name="Larimer F."/>
            <person name="Land M."/>
            <person name="Hauser L."/>
            <person name="Kyrpides N."/>
            <person name="Mikhailova N."/>
            <person name="Nelson K."/>
            <person name="Gogarten J.P."/>
            <person name="Noll K."/>
            <person name="Richardson P."/>
        </authorList>
    </citation>
    <scope>NUCLEOTIDE SEQUENCE [LARGE SCALE GENOMIC DNA]</scope>
    <source>
        <strain evidence="6">ATCC BAA-488 / DSM 13995 / JCM 10881 / RKU-1</strain>
    </source>
</reference>
<dbReference type="EMBL" id="CP000702">
    <property type="protein sequence ID" value="ABQ46249.1"/>
    <property type="molecule type" value="Genomic_DNA"/>
</dbReference>
<dbReference type="GO" id="GO:0006950">
    <property type="term" value="P:response to stress"/>
    <property type="evidence" value="ECO:0007669"/>
    <property type="project" value="TreeGrafter"/>
</dbReference>
<keyword evidence="1" id="KW-0805">Transcription regulation</keyword>
<dbReference type="AlphaFoldDB" id="A5IJ76"/>
<dbReference type="RefSeq" id="WP_004081029.1">
    <property type="nucleotide sequence ID" value="NC_009486.1"/>
</dbReference>
<dbReference type="SUPFAM" id="SSF46785">
    <property type="entry name" value="Winged helix' DNA-binding domain"/>
    <property type="match status" value="1"/>
</dbReference>
<dbReference type="InterPro" id="IPR023187">
    <property type="entry name" value="Tscrpt_reg_MarR-type_CS"/>
</dbReference>
<dbReference type="PANTHER" id="PTHR33164">
    <property type="entry name" value="TRANSCRIPTIONAL REGULATOR, MARR FAMILY"/>
    <property type="match status" value="1"/>
</dbReference>
<dbReference type="GO" id="GO:0003677">
    <property type="term" value="F:DNA binding"/>
    <property type="evidence" value="ECO:0007669"/>
    <property type="project" value="UniProtKB-KW"/>
</dbReference>
<proteinExistence type="predicted"/>
<keyword evidence="2" id="KW-0238">DNA-binding</keyword>
<evidence type="ECO:0000259" key="4">
    <source>
        <dbReference type="PROSITE" id="PS50995"/>
    </source>
</evidence>
<dbReference type="PANTHER" id="PTHR33164:SF102">
    <property type="entry name" value="TRANSCRIPTIONAL REGULATORY PROTEIN"/>
    <property type="match status" value="1"/>
</dbReference>
<dbReference type="SMR" id="A5IJ76"/>
<sequence length="143" mass="16567">MKQPFERILREICFMVKVEGRKVLRDFGITPAQFDILQKIYFEGPKRPGELSVLLGVAKSTVTGLVKRLEADGYLTRTPDPADRRAYFLVITRKGEEVIEKVIERRENFIEKITSDLGKEKSSKILDYLKELKGVMERNFSKQ</sequence>
<evidence type="ECO:0000313" key="5">
    <source>
        <dbReference type="EMBL" id="ABQ46249.1"/>
    </source>
</evidence>
<evidence type="ECO:0000256" key="1">
    <source>
        <dbReference type="ARBA" id="ARBA00023015"/>
    </source>
</evidence>
<dbReference type="GO" id="GO:0003700">
    <property type="term" value="F:DNA-binding transcription factor activity"/>
    <property type="evidence" value="ECO:0007669"/>
    <property type="project" value="InterPro"/>
</dbReference>
<name>A5IJ76_THEP1</name>
<evidence type="ECO:0000256" key="2">
    <source>
        <dbReference type="ARBA" id="ARBA00023125"/>
    </source>
</evidence>
<dbReference type="InterPro" id="IPR039422">
    <property type="entry name" value="MarR/SlyA-like"/>
</dbReference>
<dbReference type="Proteomes" id="UP000006558">
    <property type="component" value="Chromosome"/>
</dbReference>
<reference evidence="5 6" key="2">
    <citation type="journal article" date="2009" name="Proc. Natl. Acad. Sci. U.S.A.">
        <title>On the chimeric nature, thermophilic origin, and phylogenetic placement of the Thermotogales.</title>
        <authorList>
            <person name="Zhaxybayeva O."/>
            <person name="Swithers K.S."/>
            <person name="Lapierre P."/>
            <person name="Fournier G.P."/>
            <person name="Bickhart D.M."/>
            <person name="DeBoy R.T."/>
            <person name="Nelson K.E."/>
            <person name="Nesbo C.L."/>
            <person name="Doolittle W.F."/>
            <person name="Gogarten J.P."/>
            <person name="Noll K.M."/>
        </authorList>
    </citation>
    <scope>NUCLEOTIDE SEQUENCE [LARGE SCALE GENOMIC DNA]</scope>
    <source>
        <strain evidence="6">ATCC BAA-488 / DSM 13995 / JCM 10881 / RKU-1</strain>
    </source>
</reference>
<protein>
    <submittedName>
        <fullName evidence="5">Transcriptional regulator, MarR family</fullName>
    </submittedName>
</protein>
<dbReference type="SMART" id="SM00347">
    <property type="entry name" value="HTH_MARR"/>
    <property type="match status" value="1"/>
</dbReference>
<evidence type="ECO:0000313" key="6">
    <source>
        <dbReference type="Proteomes" id="UP000006558"/>
    </source>
</evidence>
<dbReference type="InterPro" id="IPR036390">
    <property type="entry name" value="WH_DNA-bd_sf"/>
</dbReference>
<dbReference type="PROSITE" id="PS50995">
    <property type="entry name" value="HTH_MARR_2"/>
    <property type="match status" value="1"/>
</dbReference>
<dbReference type="Pfam" id="PF01047">
    <property type="entry name" value="MarR"/>
    <property type="match status" value="1"/>
</dbReference>
<dbReference type="Gene3D" id="1.10.10.10">
    <property type="entry name" value="Winged helix-like DNA-binding domain superfamily/Winged helix DNA-binding domain"/>
    <property type="match status" value="1"/>
</dbReference>
<dbReference type="HOGENOM" id="CLU_083287_27_8_0"/>
<dbReference type="InterPro" id="IPR036388">
    <property type="entry name" value="WH-like_DNA-bd_sf"/>
</dbReference>
<dbReference type="KEGG" id="tpt:Tpet_0220"/>
<accession>A5IJ76</accession>
<dbReference type="eggNOG" id="COG1846">
    <property type="taxonomic scope" value="Bacteria"/>
</dbReference>
<gene>
    <name evidence="5" type="ordered locus">Tpet_0220</name>
</gene>
<dbReference type="STRING" id="390874.Tpet_0220"/>
<dbReference type="InterPro" id="IPR000835">
    <property type="entry name" value="HTH_MarR-typ"/>
</dbReference>
<keyword evidence="3" id="KW-0804">Transcription</keyword>
<evidence type="ECO:0000256" key="3">
    <source>
        <dbReference type="ARBA" id="ARBA00023163"/>
    </source>
</evidence>
<dbReference type="PRINTS" id="PR00598">
    <property type="entry name" value="HTHMARR"/>
</dbReference>